<sequence>MTPIYGYCAKQAVNFLQKFTSRTILCCPWF</sequence>
<name>B0BQB8_ACTPJ</name>
<evidence type="ECO:0000313" key="2">
    <source>
        <dbReference type="Proteomes" id="UP000008547"/>
    </source>
</evidence>
<dbReference type="HOGENOM" id="CLU_3401757_0_0_6"/>
<dbReference type="AlphaFoldDB" id="B0BQB8"/>
<protein>
    <submittedName>
        <fullName evidence="1">Uncharacterized protein</fullName>
    </submittedName>
</protein>
<proteinExistence type="predicted"/>
<dbReference type="EMBL" id="CP000687">
    <property type="protein sequence ID" value="ABY69753.1"/>
    <property type="molecule type" value="Genomic_DNA"/>
</dbReference>
<gene>
    <name evidence="1" type="ordered locus">APJL_1197</name>
</gene>
<accession>B0BQB8</accession>
<dbReference type="KEGG" id="apj:APJL_1197"/>
<evidence type="ECO:0000313" key="1">
    <source>
        <dbReference type="EMBL" id="ABY69753.1"/>
    </source>
</evidence>
<organism evidence="1 2">
    <name type="scientific">Actinobacillus pleuropneumoniae serotype 3 (strain JL03)</name>
    <dbReference type="NCBI Taxonomy" id="434271"/>
    <lineage>
        <taxon>Bacteria</taxon>
        <taxon>Pseudomonadati</taxon>
        <taxon>Pseudomonadota</taxon>
        <taxon>Gammaproteobacteria</taxon>
        <taxon>Pasteurellales</taxon>
        <taxon>Pasteurellaceae</taxon>
        <taxon>Actinobacillus</taxon>
    </lineage>
</organism>
<reference evidence="1 2" key="1">
    <citation type="journal article" date="2008" name="PLoS ONE">
        <title>Genome biology of Actinobacillus pleuropneumoniae JL03, an isolate of serotype 3 prevalent in China.</title>
        <authorList>
            <person name="Xu Z."/>
            <person name="Zhou Y."/>
            <person name="Li L."/>
            <person name="Zhou R."/>
            <person name="Xiao S."/>
            <person name="Wan Y."/>
            <person name="Zhang S."/>
            <person name="Wang K."/>
            <person name="Li W."/>
            <person name="Li L."/>
            <person name="Jin H."/>
            <person name="Kang M."/>
            <person name="Dalai B."/>
            <person name="Li T."/>
            <person name="Liu L."/>
            <person name="Cheng Y."/>
            <person name="Zhang L."/>
            <person name="Xu T."/>
            <person name="Zheng H."/>
            <person name="Pu S."/>
            <person name="Wang B."/>
            <person name="Gu W."/>
            <person name="Zhang X.L."/>
            <person name="Zhu G.-F."/>
            <person name="Wang S."/>
            <person name="Zhao G.-P."/>
            <person name="Chen H."/>
        </authorList>
    </citation>
    <scope>NUCLEOTIDE SEQUENCE [LARGE SCALE GENOMIC DNA]</scope>
    <source>
        <strain evidence="1 2">JL03</strain>
    </source>
</reference>
<dbReference type="Proteomes" id="UP000008547">
    <property type="component" value="Chromosome"/>
</dbReference>